<dbReference type="PANTHER" id="PTHR42659">
    <property type="entry name" value="XANTHINE DEHYDROGENASE SUBUNIT C-RELATED"/>
    <property type="match status" value="1"/>
</dbReference>
<dbReference type="KEGG" id="hsn:DV733_04380"/>
<dbReference type="Proteomes" id="UP000296706">
    <property type="component" value="Chromosome"/>
</dbReference>
<gene>
    <name evidence="5" type="ORF">DV733_04380</name>
</gene>
<sequence>MSETVYYTPKTVEGARQHLATEEFVKVVAGGQTLMLLVRQGFVDADALVDVSGVSALSGIDVADGTATIGATTTYRELSEHDLGGQLAMLGEASTVVGDRQVRTMGTVGGALGHADPAFDLLPTLCCLDAAVELGSTEGTRTVPIEQYLVGHMRTDRDPDELIERVRFDVDPRMGTAYEKHSRVEDGWATVGVAAAVTTEAGRFEDVRVGLTAVADTAVRSPAVEDALVGQPVSEDAIEAASEAVVEDIDPLDDLSGSAAYKRSLAPALVERAIGTALERTGGER</sequence>
<organism evidence="5 6">
    <name type="scientific">Halapricum salinum</name>
    <dbReference type="NCBI Taxonomy" id="1457250"/>
    <lineage>
        <taxon>Archaea</taxon>
        <taxon>Methanobacteriati</taxon>
        <taxon>Methanobacteriota</taxon>
        <taxon>Stenosarchaea group</taxon>
        <taxon>Halobacteria</taxon>
        <taxon>Halobacteriales</taxon>
        <taxon>Haloarculaceae</taxon>
        <taxon>Halapricum</taxon>
    </lineage>
</organism>
<dbReference type="InterPro" id="IPR002346">
    <property type="entry name" value="Mopterin_DH_FAD-bd"/>
</dbReference>
<evidence type="ECO:0000256" key="2">
    <source>
        <dbReference type="ARBA" id="ARBA00022827"/>
    </source>
</evidence>
<evidence type="ECO:0000259" key="4">
    <source>
        <dbReference type="PROSITE" id="PS51387"/>
    </source>
</evidence>
<evidence type="ECO:0000313" key="5">
    <source>
        <dbReference type="EMBL" id="QCC50522.1"/>
    </source>
</evidence>
<evidence type="ECO:0000256" key="1">
    <source>
        <dbReference type="ARBA" id="ARBA00022630"/>
    </source>
</evidence>
<dbReference type="InterPro" id="IPR036318">
    <property type="entry name" value="FAD-bd_PCMH-like_sf"/>
</dbReference>
<dbReference type="GO" id="GO:0071949">
    <property type="term" value="F:FAD binding"/>
    <property type="evidence" value="ECO:0007669"/>
    <property type="project" value="InterPro"/>
</dbReference>
<evidence type="ECO:0000256" key="3">
    <source>
        <dbReference type="ARBA" id="ARBA00023002"/>
    </source>
</evidence>
<feature type="domain" description="FAD-binding PCMH-type" evidence="4">
    <location>
        <begin position="1"/>
        <end position="173"/>
    </location>
</feature>
<dbReference type="Gene3D" id="3.30.43.10">
    <property type="entry name" value="Uridine Diphospho-n-acetylenolpyruvylglucosamine Reductase, domain 2"/>
    <property type="match status" value="1"/>
</dbReference>
<name>A0A4D6HBV0_9EURY</name>
<reference evidence="5 6" key="1">
    <citation type="journal article" date="2019" name="Nat. Commun.">
        <title>A new type of DNA phosphorothioation-based antiviral system in archaea.</title>
        <authorList>
            <person name="Xiong L."/>
            <person name="Liu S."/>
            <person name="Chen S."/>
            <person name="Xiao Y."/>
            <person name="Zhu B."/>
            <person name="Gao Y."/>
            <person name="Zhang Y."/>
            <person name="Chen B."/>
            <person name="Luo J."/>
            <person name="Deng Z."/>
            <person name="Chen X."/>
            <person name="Wang L."/>
            <person name="Chen S."/>
        </authorList>
    </citation>
    <scope>NUCLEOTIDE SEQUENCE [LARGE SCALE GENOMIC DNA]</scope>
    <source>
        <strain evidence="5 6">CBA1105</strain>
    </source>
</reference>
<dbReference type="SUPFAM" id="SSF56176">
    <property type="entry name" value="FAD-binding/transporter-associated domain-like"/>
    <property type="match status" value="1"/>
</dbReference>
<dbReference type="EMBL" id="CP031310">
    <property type="protein sequence ID" value="QCC50522.1"/>
    <property type="molecule type" value="Genomic_DNA"/>
</dbReference>
<keyword evidence="1" id="KW-0285">Flavoprotein</keyword>
<dbReference type="SMART" id="SM01092">
    <property type="entry name" value="CO_deh_flav_C"/>
    <property type="match status" value="1"/>
</dbReference>
<keyword evidence="3" id="KW-0560">Oxidoreductase</keyword>
<dbReference type="OrthoDB" id="19205at2157"/>
<dbReference type="GO" id="GO:0016491">
    <property type="term" value="F:oxidoreductase activity"/>
    <property type="evidence" value="ECO:0007669"/>
    <property type="project" value="UniProtKB-KW"/>
</dbReference>
<dbReference type="SUPFAM" id="SSF55447">
    <property type="entry name" value="CO dehydrogenase flavoprotein C-terminal domain-like"/>
    <property type="match status" value="1"/>
</dbReference>
<proteinExistence type="predicted"/>
<evidence type="ECO:0000313" key="6">
    <source>
        <dbReference type="Proteomes" id="UP000296706"/>
    </source>
</evidence>
<dbReference type="Pfam" id="PF00941">
    <property type="entry name" value="FAD_binding_5"/>
    <property type="match status" value="1"/>
</dbReference>
<dbReference type="Gene3D" id="3.30.465.10">
    <property type="match status" value="1"/>
</dbReference>
<dbReference type="PANTHER" id="PTHR42659:SF2">
    <property type="entry name" value="XANTHINE DEHYDROGENASE SUBUNIT C-RELATED"/>
    <property type="match status" value="1"/>
</dbReference>
<dbReference type="Pfam" id="PF03450">
    <property type="entry name" value="CO_deh_flav_C"/>
    <property type="match status" value="1"/>
</dbReference>
<dbReference type="RefSeq" id="WP_049993968.1">
    <property type="nucleotide sequence ID" value="NZ_CP031310.1"/>
</dbReference>
<dbReference type="GeneID" id="39847075"/>
<dbReference type="InterPro" id="IPR036683">
    <property type="entry name" value="CO_DH_flav_C_dom_sf"/>
</dbReference>
<dbReference type="InterPro" id="IPR016167">
    <property type="entry name" value="FAD-bd_PCMH_sub1"/>
</dbReference>
<dbReference type="AlphaFoldDB" id="A0A4D6HBV0"/>
<keyword evidence="2" id="KW-0274">FAD</keyword>
<dbReference type="Gene3D" id="3.30.390.50">
    <property type="entry name" value="CO dehydrogenase flavoprotein, C-terminal domain"/>
    <property type="match status" value="1"/>
</dbReference>
<dbReference type="InterPro" id="IPR016169">
    <property type="entry name" value="FAD-bd_PCMH_sub2"/>
</dbReference>
<dbReference type="PROSITE" id="PS51387">
    <property type="entry name" value="FAD_PCMH"/>
    <property type="match status" value="1"/>
</dbReference>
<protein>
    <submittedName>
        <fullName evidence="5">Xanthine dehydrogenase family protein subunit M</fullName>
    </submittedName>
</protein>
<dbReference type="InterPro" id="IPR051312">
    <property type="entry name" value="Diverse_Substr_Oxidored"/>
</dbReference>
<dbReference type="InterPro" id="IPR005107">
    <property type="entry name" value="CO_DH_flav_C"/>
</dbReference>
<accession>A0A4D6HBV0</accession>
<dbReference type="STRING" id="1457250.GCA_000755225_03179"/>
<keyword evidence="6" id="KW-1185">Reference proteome</keyword>
<dbReference type="InterPro" id="IPR016166">
    <property type="entry name" value="FAD-bd_PCMH"/>
</dbReference>